<gene>
    <name evidence="5" type="ORF">NDU88_004118</name>
</gene>
<evidence type="ECO:0000259" key="4">
    <source>
        <dbReference type="PROSITE" id="PS51210"/>
    </source>
</evidence>
<sequence length="566" mass="63289">METIENGTRAHIRWSKELSDGEKAATKNRKKFIAECLRRNSIKCDLDKVPCVALLGSGGGVRAMIALMGTLSELGNEDLLDSIMYLCGVSGSTWCISSVYDDINWSKNIKKCENKLTEDLKKRSQTPLSVWQKILLAIEEGVCSLTILWSYMVGNHMIKEINENNLSKHKGACENGANPYPIYAAVEKSNITNDKKNASGTWFEFTPHDAGFIDYGAFVNTEVIGSQFIKGGLTTTKAEQTICYLRGLWGSALASEYEIKTTIKDYIYNWFFGKHEEEEEHHAETESMSTCLRSCAVPVKCTCECCKSAEFIVTLSVEELCSEAGLKELLRLEELLEECKKNGSHHMLPPAASPLVCVPEMAFLRAGSFIPSLLSSAYEKTTIVAKLLKSLAFWQWGTTHNYLYKCNTTDNLVPKELAEKEFINLIDAGLAINSAYPLVLRPERKVNLILSFDFSAGDPFETLKHTADYCKANKIPFPDIKVHKHEEAKPSGCYVFKGPNVPTVVHIPLFNTENCAGEIQKYRDTFSTFKLSYGKDNVEDLLKVSKLNVQNNKNKILGELRKAVLP</sequence>
<name>A0AAV7QHI6_PLEWA</name>
<accession>A0AAV7QHI6</accession>
<evidence type="ECO:0000313" key="5">
    <source>
        <dbReference type="EMBL" id="KAJ1137720.1"/>
    </source>
</evidence>
<dbReference type="GO" id="GO:0005654">
    <property type="term" value="C:nucleoplasm"/>
    <property type="evidence" value="ECO:0007669"/>
    <property type="project" value="TreeGrafter"/>
</dbReference>
<dbReference type="EMBL" id="JANPWB010000010">
    <property type="protein sequence ID" value="KAJ1137720.1"/>
    <property type="molecule type" value="Genomic_DNA"/>
</dbReference>
<dbReference type="PROSITE" id="PS51210">
    <property type="entry name" value="PLA2C"/>
    <property type="match status" value="1"/>
</dbReference>
<dbReference type="SUPFAM" id="SSF52151">
    <property type="entry name" value="FabD/lysophospholipase-like"/>
    <property type="match status" value="2"/>
</dbReference>
<evidence type="ECO:0000256" key="2">
    <source>
        <dbReference type="ARBA" id="ARBA00023098"/>
    </source>
</evidence>
<dbReference type="Gene3D" id="3.40.1090.10">
    <property type="entry name" value="Cytosolic phospholipase A2 catalytic domain"/>
    <property type="match status" value="1"/>
</dbReference>
<evidence type="ECO:0000256" key="1">
    <source>
        <dbReference type="ARBA" id="ARBA00022801"/>
    </source>
</evidence>
<dbReference type="AlphaFoldDB" id="A0AAV7QHI6"/>
<dbReference type="GO" id="GO:0046475">
    <property type="term" value="P:glycerophospholipid catabolic process"/>
    <property type="evidence" value="ECO:0007669"/>
    <property type="project" value="TreeGrafter"/>
</dbReference>
<dbReference type="PANTHER" id="PTHR10728">
    <property type="entry name" value="CYTOSOLIC PHOSPHOLIPASE A2"/>
    <property type="match status" value="1"/>
</dbReference>
<dbReference type="GO" id="GO:0047498">
    <property type="term" value="F:calcium-dependent phospholipase A2 activity"/>
    <property type="evidence" value="ECO:0007669"/>
    <property type="project" value="TreeGrafter"/>
</dbReference>
<dbReference type="Proteomes" id="UP001066276">
    <property type="component" value="Chromosome 6"/>
</dbReference>
<keyword evidence="3" id="KW-0442">Lipid degradation</keyword>
<organism evidence="5 6">
    <name type="scientific">Pleurodeles waltl</name>
    <name type="common">Iberian ribbed newt</name>
    <dbReference type="NCBI Taxonomy" id="8319"/>
    <lineage>
        <taxon>Eukaryota</taxon>
        <taxon>Metazoa</taxon>
        <taxon>Chordata</taxon>
        <taxon>Craniata</taxon>
        <taxon>Vertebrata</taxon>
        <taxon>Euteleostomi</taxon>
        <taxon>Amphibia</taxon>
        <taxon>Batrachia</taxon>
        <taxon>Caudata</taxon>
        <taxon>Salamandroidea</taxon>
        <taxon>Salamandridae</taxon>
        <taxon>Pleurodelinae</taxon>
        <taxon>Pleurodeles</taxon>
    </lineage>
</organism>
<evidence type="ECO:0000256" key="3">
    <source>
        <dbReference type="PROSITE-ProRule" id="PRU00555"/>
    </source>
</evidence>
<proteinExistence type="predicted"/>
<dbReference type="InterPro" id="IPR016035">
    <property type="entry name" value="Acyl_Trfase/lysoPLipase"/>
</dbReference>
<dbReference type="GO" id="GO:0005509">
    <property type="term" value="F:calcium ion binding"/>
    <property type="evidence" value="ECO:0007669"/>
    <property type="project" value="TreeGrafter"/>
</dbReference>
<dbReference type="SMART" id="SM00022">
    <property type="entry name" value="PLAc"/>
    <property type="match status" value="1"/>
</dbReference>
<feature type="domain" description="PLA2c" evidence="4">
    <location>
        <begin position="4"/>
        <end position="566"/>
    </location>
</feature>
<evidence type="ECO:0000313" key="6">
    <source>
        <dbReference type="Proteomes" id="UP001066276"/>
    </source>
</evidence>
<reference evidence="5" key="1">
    <citation type="journal article" date="2022" name="bioRxiv">
        <title>Sequencing and chromosome-scale assembly of the giantPleurodeles waltlgenome.</title>
        <authorList>
            <person name="Brown T."/>
            <person name="Elewa A."/>
            <person name="Iarovenko S."/>
            <person name="Subramanian E."/>
            <person name="Araus A.J."/>
            <person name="Petzold A."/>
            <person name="Susuki M."/>
            <person name="Suzuki K.-i.T."/>
            <person name="Hayashi T."/>
            <person name="Toyoda A."/>
            <person name="Oliveira C."/>
            <person name="Osipova E."/>
            <person name="Leigh N.D."/>
            <person name="Simon A."/>
            <person name="Yun M.H."/>
        </authorList>
    </citation>
    <scope>NUCLEOTIDE SEQUENCE</scope>
    <source>
        <strain evidence="5">20211129_DDA</strain>
        <tissue evidence="5">Liver</tissue>
    </source>
</reference>
<comment type="caution">
    <text evidence="5">The sequence shown here is derived from an EMBL/GenBank/DDBJ whole genome shotgun (WGS) entry which is preliminary data.</text>
</comment>
<dbReference type="PANTHER" id="PTHR10728:SF39">
    <property type="entry name" value="CYTOSOLIC PHOSPHOLIPASE A2 GAMMA"/>
    <property type="match status" value="1"/>
</dbReference>
<protein>
    <recommendedName>
        <fullName evidence="4">PLA2c domain-containing protein</fullName>
    </recommendedName>
</protein>
<keyword evidence="6" id="KW-1185">Reference proteome</keyword>
<dbReference type="GO" id="GO:0005544">
    <property type="term" value="F:calcium-dependent phospholipid binding"/>
    <property type="evidence" value="ECO:0007669"/>
    <property type="project" value="TreeGrafter"/>
</dbReference>
<dbReference type="GO" id="GO:0005829">
    <property type="term" value="C:cytosol"/>
    <property type="evidence" value="ECO:0007669"/>
    <property type="project" value="TreeGrafter"/>
</dbReference>
<keyword evidence="1 3" id="KW-0378">Hydrolase</keyword>
<dbReference type="GO" id="GO:0005635">
    <property type="term" value="C:nuclear envelope"/>
    <property type="evidence" value="ECO:0007669"/>
    <property type="project" value="TreeGrafter"/>
</dbReference>
<dbReference type="InterPro" id="IPR002642">
    <property type="entry name" value="LysoPLipase_cat_dom"/>
</dbReference>
<keyword evidence="2 3" id="KW-0443">Lipid metabolism</keyword>
<dbReference type="Pfam" id="PF01735">
    <property type="entry name" value="PLA2_B"/>
    <property type="match status" value="1"/>
</dbReference>